<evidence type="ECO:0000256" key="4">
    <source>
        <dbReference type="ARBA" id="ARBA00023295"/>
    </source>
</evidence>
<organism evidence="6 7">
    <name type="scientific">Limihaloglobus sulfuriphilus</name>
    <dbReference type="NCBI Taxonomy" id="1851148"/>
    <lineage>
        <taxon>Bacteria</taxon>
        <taxon>Pseudomonadati</taxon>
        <taxon>Planctomycetota</taxon>
        <taxon>Phycisphaerae</taxon>
        <taxon>Sedimentisphaerales</taxon>
        <taxon>Sedimentisphaeraceae</taxon>
        <taxon>Limihaloglobus</taxon>
    </lineage>
</organism>
<proteinExistence type="inferred from homology"/>
<evidence type="ECO:0000256" key="3">
    <source>
        <dbReference type="ARBA" id="ARBA00022801"/>
    </source>
</evidence>
<dbReference type="KEGG" id="pbas:SMSP2_00591"/>
<sequence length="838" mass="95323">MKKQTVHLICNAHLDPVWLWQWPEGAAETLSTFRTAAELCEKDGFFIFNHNEVILYEWVREYDSGLFERIQKLVTQGKWHIMGGWYLQPDCNMPSGEAFVRQISEGRKYFKKYFNVEPTTAINFDPFGHTRGLVQILAKTGFDSYLFGRPTHQFLDLPADTFKWVGYDGSSVTATRFSGWYNTKLGQARKILEERIETFKDIKVLALLWGVGNHGGGPSRNDLQQVNEMIAERGDVEIRHSTPEEYFSHVAESGDELPEFADELRQWAVGCYSSQILIKQKYRLLENTYFTVEKMASAAWSNGFIEYPFEELAEVRRDMLEIQFHDILPGTSIKPAEEDALEQIGHALHILSRVKTRCFFALAKGQKLPQEGQIPILVYNPHPYTVKTSVTCEFNLADFKTLETFTDVKVFDQDDAALPSQVKKEYATCHGAEWRKRVVFDAELKPMQMNRFNCRLFEVPAKPEKELKIVDNKIRFKTQSLDITINADTGFVDKYLVEGKSLLKPEAFKPVIIQDDADPWGMMKEKFLNKTDEFRLMTPEKGTRFSGIAGHVIDSVRVIEDGEVRSVVEVLLSCRDSSICMHYILPKKGTLVELDVQVFWNEKDSMLKLSVPLLFKNSVCLGQQAYGRCSLPVDGTESVSHGWVAAVSETDDCGIACIKDSIYASDFHDGQLNITLLRSPAYSAHPGADKDGKMCLFMPDDRFVHRIDQGYRSFSLWFDGGSAGSVLQTIDRKAQLCSEKPYALSFFPDCSCEKPHPPVVIENESILVTALKHSEEGEELVVRLFEPQGKPTTTMMTLPSVAKQFELNFSPFEIKTLSIDIENSRITETDLLERPLAE</sequence>
<keyword evidence="4 6" id="KW-0326">Glycosidase</keyword>
<evidence type="ECO:0000256" key="2">
    <source>
        <dbReference type="ARBA" id="ARBA00022723"/>
    </source>
</evidence>
<evidence type="ECO:0000313" key="6">
    <source>
        <dbReference type="EMBL" id="AQQ70247.1"/>
    </source>
</evidence>
<dbReference type="AlphaFoldDB" id="A0A1Q2MD57"/>
<protein>
    <submittedName>
        <fullName evidence="6">Mannosylglycerate hydrolase</fullName>
        <ecNumber evidence="6">3.2.1.170</ecNumber>
    </submittedName>
</protein>
<dbReference type="SMART" id="SM00872">
    <property type="entry name" value="Alpha-mann_mid"/>
    <property type="match status" value="1"/>
</dbReference>
<dbReference type="Gene3D" id="3.20.110.10">
    <property type="entry name" value="Glycoside hydrolase 38, N terminal domain"/>
    <property type="match status" value="1"/>
</dbReference>
<dbReference type="Gene3D" id="1.20.1270.50">
    <property type="entry name" value="Glycoside hydrolase family 38, central domain"/>
    <property type="match status" value="1"/>
</dbReference>
<dbReference type="Pfam" id="PF01074">
    <property type="entry name" value="Glyco_hydro_38N"/>
    <property type="match status" value="1"/>
</dbReference>
<dbReference type="InterPro" id="IPR015341">
    <property type="entry name" value="Glyco_hydro_38_cen"/>
</dbReference>
<name>A0A1Q2MD57_9BACT</name>
<feature type="domain" description="Glycoside hydrolase family 38 central" evidence="5">
    <location>
        <begin position="269"/>
        <end position="344"/>
    </location>
</feature>
<dbReference type="InterPro" id="IPR041147">
    <property type="entry name" value="GH38_C"/>
</dbReference>
<dbReference type="GO" id="GO:0046872">
    <property type="term" value="F:metal ion binding"/>
    <property type="evidence" value="ECO:0007669"/>
    <property type="project" value="UniProtKB-KW"/>
</dbReference>
<dbReference type="Gene3D" id="2.70.98.30">
    <property type="entry name" value="Golgi alpha-mannosidase II, domain 4"/>
    <property type="match status" value="1"/>
</dbReference>
<comment type="similarity">
    <text evidence="1">Belongs to the glycosyl hydrolase 38 family.</text>
</comment>
<dbReference type="Pfam" id="PF09261">
    <property type="entry name" value="Alpha-mann_mid"/>
    <property type="match status" value="1"/>
</dbReference>
<dbReference type="Pfam" id="PF07748">
    <property type="entry name" value="Glyco_hydro_38C"/>
    <property type="match status" value="1"/>
</dbReference>
<dbReference type="STRING" id="1851148.SMSP2_00591"/>
<keyword evidence="3 6" id="KW-0378">Hydrolase</keyword>
<dbReference type="SUPFAM" id="SSF88713">
    <property type="entry name" value="Glycoside hydrolase/deacetylase"/>
    <property type="match status" value="1"/>
</dbReference>
<dbReference type="EC" id="3.2.1.170" evidence="6"/>
<dbReference type="GO" id="GO:0004559">
    <property type="term" value="F:alpha-mannosidase activity"/>
    <property type="evidence" value="ECO:0007669"/>
    <property type="project" value="InterPro"/>
</dbReference>
<dbReference type="GO" id="GO:0009313">
    <property type="term" value="P:oligosaccharide catabolic process"/>
    <property type="evidence" value="ECO:0007669"/>
    <property type="project" value="TreeGrafter"/>
</dbReference>
<dbReference type="InterPro" id="IPR011013">
    <property type="entry name" value="Gal_mutarotase_sf_dom"/>
</dbReference>
<dbReference type="InterPro" id="IPR037094">
    <property type="entry name" value="Glyco_hydro_38_cen_sf"/>
</dbReference>
<dbReference type="PANTHER" id="PTHR46017">
    <property type="entry name" value="ALPHA-MANNOSIDASE 2C1"/>
    <property type="match status" value="1"/>
</dbReference>
<dbReference type="InterPro" id="IPR011330">
    <property type="entry name" value="Glyco_hydro/deAcase_b/a-brl"/>
</dbReference>
<dbReference type="InterPro" id="IPR000602">
    <property type="entry name" value="Glyco_hydro_38_N"/>
</dbReference>
<dbReference type="Pfam" id="PF17677">
    <property type="entry name" value="Glyco_hydro38C2"/>
    <property type="match status" value="1"/>
</dbReference>
<keyword evidence="7" id="KW-1185">Reference proteome</keyword>
<dbReference type="InterPro" id="IPR011682">
    <property type="entry name" value="Glyco_hydro_38_C"/>
</dbReference>
<dbReference type="GO" id="GO:0006013">
    <property type="term" value="P:mannose metabolic process"/>
    <property type="evidence" value="ECO:0007669"/>
    <property type="project" value="InterPro"/>
</dbReference>
<dbReference type="GO" id="GO:0030246">
    <property type="term" value="F:carbohydrate binding"/>
    <property type="evidence" value="ECO:0007669"/>
    <property type="project" value="InterPro"/>
</dbReference>
<dbReference type="InterPro" id="IPR027291">
    <property type="entry name" value="Glyco_hydro_38_N_sf"/>
</dbReference>
<evidence type="ECO:0000259" key="5">
    <source>
        <dbReference type="SMART" id="SM00872"/>
    </source>
</evidence>
<accession>A0A1Q2MD57</accession>
<dbReference type="InterPro" id="IPR028995">
    <property type="entry name" value="Glyco_hydro_57/38_cen_sf"/>
</dbReference>
<evidence type="ECO:0000256" key="1">
    <source>
        <dbReference type="ARBA" id="ARBA00009792"/>
    </source>
</evidence>
<keyword evidence="2" id="KW-0479">Metal-binding</keyword>
<dbReference type="RefSeq" id="WP_146682524.1">
    <property type="nucleotide sequence ID" value="NZ_CP019646.1"/>
</dbReference>
<dbReference type="Proteomes" id="UP000188181">
    <property type="component" value="Chromosome"/>
</dbReference>
<dbReference type="GO" id="GO:0102546">
    <property type="term" value="F:mannosylglycerate hydrolase activity"/>
    <property type="evidence" value="ECO:0007669"/>
    <property type="project" value="UniProtKB-EC"/>
</dbReference>
<dbReference type="OrthoDB" id="9772207at2"/>
<dbReference type="CDD" id="cd10789">
    <property type="entry name" value="GH38N_AMII_ER_cytosolic"/>
    <property type="match status" value="1"/>
</dbReference>
<reference evidence="7" key="1">
    <citation type="submission" date="2017-02" db="EMBL/GenBank/DDBJ databases">
        <title>Comparative genomics and description of representatives of a novel lineage of planctomycetes thriving in anoxic sediments.</title>
        <authorList>
            <person name="Spring S."/>
            <person name="Bunk B."/>
            <person name="Sproer C."/>
        </authorList>
    </citation>
    <scope>NUCLEOTIDE SEQUENCE [LARGE SCALE GENOMIC DNA]</scope>
    <source>
        <strain evidence="7">SM-Chi-D1</strain>
    </source>
</reference>
<evidence type="ECO:0000313" key="7">
    <source>
        <dbReference type="Proteomes" id="UP000188181"/>
    </source>
</evidence>
<dbReference type="SUPFAM" id="SSF88688">
    <property type="entry name" value="Families 57/38 glycoside transferase middle domain"/>
    <property type="match status" value="1"/>
</dbReference>
<dbReference type="EMBL" id="CP019646">
    <property type="protein sequence ID" value="AQQ70247.1"/>
    <property type="molecule type" value="Genomic_DNA"/>
</dbReference>
<dbReference type="PANTHER" id="PTHR46017:SF1">
    <property type="entry name" value="ALPHA-MANNOSIDASE 2C1"/>
    <property type="match status" value="1"/>
</dbReference>
<dbReference type="SUPFAM" id="SSF74650">
    <property type="entry name" value="Galactose mutarotase-like"/>
    <property type="match status" value="1"/>
</dbReference>
<gene>
    <name evidence="6" type="primary">mngB_4</name>
    <name evidence="6" type="ORF">SMSP2_00591</name>
</gene>